<reference evidence="4 5" key="1">
    <citation type="submission" date="2022-02" db="EMBL/GenBank/DDBJ databases">
        <title>Draft genome sequence of Mezorhizobium retamae strain IRAMC:0171 isolated from Retama raetam nodules.</title>
        <authorList>
            <person name="Bengaied R."/>
            <person name="Sbissi I."/>
            <person name="Huber K."/>
            <person name="Ghodbane F."/>
            <person name="Nouioui I."/>
            <person name="Tarhouni M."/>
            <person name="Gtari M."/>
        </authorList>
    </citation>
    <scope>NUCLEOTIDE SEQUENCE [LARGE SCALE GENOMIC DNA]</scope>
    <source>
        <strain evidence="4 5">IRAMC:0171</strain>
    </source>
</reference>
<dbReference type="CDD" id="cd04622">
    <property type="entry name" value="CBS_pair_HRP1_like"/>
    <property type="match status" value="1"/>
</dbReference>
<evidence type="ECO:0000259" key="3">
    <source>
        <dbReference type="PROSITE" id="PS51371"/>
    </source>
</evidence>
<dbReference type="SUPFAM" id="SSF54631">
    <property type="entry name" value="CBS-domain pair"/>
    <property type="match status" value="1"/>
</dbReference>
<dbReference type="SMART" id="SM00116">
    <property type="entry name" value="CBS"/>
    <property type="match status" value="2"/>
</dbReference>
<dbReference type="EMBL" id="JAKREW010000010">
    <property type="protein sequence ID" value="MCG7505940.1"/>
    <property type="molecule type" value="Genomic_DNA"/>
</dbReference>
<gene>
    <name evidence="4" type="ORF">L4923_13035</name>
</gene>
<feature type="domain" description="CBS" evidence="3">
    <location>
        <begin position="7"/>
        <end position="64"/>
    </location>
</feature>
<evidence type="ECO:0000313" key="5">
    <source>
        <dbReference type="Proteomes" id="UP001201701"/>
    </source>
</evidence>
<evidence type="ECO:0000313" key="4">
    <source>
        <dbReference type="EMBL" id="MCG7505940.1"/>
    </source>
</evidence>
<protein>
    <submittedName>
        <fullName evidence="4">CBS domain-containing protein</fullName>
    </submittedName>
</protein>
<dbReference type="Gene3D" id="3.10.580.10">
    <property type="entry name" value="CBS-domain"/>
    <property type="match status" value="1"/>
</dbReference>
<dbReference type="Proteomes" id="UP001201701">
    <property type="component" value="Unassembled WGS sequence"/>
</dbReference>
<sequence length="145" mass="15495">MRVRDCMTKDVRIAMPDATLRDVAQAMASLDAGLLPVAEGDHLIGMVTDRDIAVRGVAMGKGPETPVRDVMTSDVKYCFDDEEVSAVLQNMGDIQVRRLPVLNRDKRLVGIVSLGDLATNGEAAHAGEALGGISQRGGEHSQTTH</sequence>
<dbReference type="PANTHER" id="PTHR43080:SF2">
    <property type="entry name" value="CBS DOMAIN-CONTAINING PROTEIN"/>
    <property type="match status" value="1"/>
</dbReference>
<dbReference type="InterPro" id="IPR051257">
    <property type="entry name" value="Diverse_CBS-Domain"/>
</dbReference>
<keyword evidence="1 2" id="KW-0129">CBS domain</keyword>
<proteinExistence type="predicted"/>
<dbReference type="PROSITE" id="PS51371">
    <property type="entry name" value="CBS"/>
    <property type="match status" value="2"/>
</dbReference>
<accession>A0ABS9QEU1</accession>
<dbReference type="Pfam" id="PF00571">
    <property type="entry name" value="CBS"/>
    <property type="match status" value="2"/>
</dbReference>
<name>A0ABS9QEU1_9HYPH</name>
<comment type="caution">
    <text evidence="4">The sequence shown here is derived from an EMBL/GenBank/DDBJ whole genome shotgun (WGS) entry which is preliminary data.</text>
</comment>
<dbReference type="InterPro" id="IPR000644">
    <property type="entry name" value="CBS_dom"/>
</dbReference>
<evidence type="ECO:0000256" key="1">
    <source>
        <dbReference type="ARBA" id="ARBA00023122"/>
    </source>
</evidence>
<dbReference type="PANTHER" id="PTHR43080">
    <property type="entry name" value="CBS DOMAIN-CONTAINING PROTEIN CBSX3, MITOCHONDRIAL"/>
    <property type="match status" value="1"/>
</dbReference>
<keyword evidence="5" id="KW-1185">Reference proteome</keyword>
<dbReference type="InterPro" id="IPR046342">
    <property type="entry name" value="CBS_dom_sf"/>
</dbReference>
<evidence type="ECO:0000256" key="2">
    <source>
        <dbReference type="PROSITE-ProRule" id="PRU00703"/>
    </source>
</evidence>
<organism evidence="4 5">
    <name type="scientific">Mesorhizobium retamae</name>
    <dbReference type="NCBI Taxonomy" id="2912854"/>
    <lineage>
        <taxon>Bacteria</taxon>
        <taxon>Pseudomonadati</taxon>
        <taxon>Pseudomonadota</taxon>
        <taxon>Alphaproteobacteria</taxon>
        <taxon>Hyphomicrobiales</taxon>
        <taxon>Phyllobacteriaceae</taxon>
        <taxon>Mesorhizobium</taxon>
    </lineage>
</organism>
<dbReference type="RefSeq" id="WP_239365605.1">
    <property type="nucleotide sequence ID" value="NZ_JAKREW010000010.1"/>
</dbReference>
<feature type="domain" description="CBS" evidence="3">
    <location>
        <begin position="71"/>
        <end position="127"/>
    </location>
</feature>